<reference evidence="1 2" key="1">
    <citation type="journal article" date="2019" name="Sci. Rep.">
        <title>Orb-weaving spider Araneus ventricosus genome elucidates the spidroin gene catalogue.</title>
        <authorList>
            <person name="Kono N."/>
            <person name="Nakamura H."/>
            <person name="Ohtoshi R."/>
            <person name="Moran D.A.P."/>
            <person name="Shinohara A."/>
            <person name="Yoshida Y."/>
            <person name="Fujiwara M."/>
            <person name="Mori M."/>
            <person name="Tomita M."/>
            <person name="Arakawa K."/>
        </authorList>
    </citation>
    <scope>NUCLEOTIDE SEQUENCE [LARGE SCALE GENOMIC DNA]</scope>
</reference>
<evidence type="ECO:0000313" key="2">
    <source>
        <dbReference type="Proteomes" id="UP000499080"/>
    </source>
</evidence>
<gene>
    <name evidence="1" type="ORF">AVEN_156638_1</name>
</gene>
<dbReference type="EMBL" id="BGPR01007479">
    <property type="protein sequence ID" value="GBN27144.1"/>
    <property type="molecule type" value="Genomic_DNA"/>
</dbReference>
<comment type="caution">
    <text evidence="1">The sequence shown here is derived from an EMBL/GenBank/DDBJ whole genome shotgun (WGS) entry which is preliminary data.</text>
</comment>
<proteinExistence type="predicted"/>
<name>A0A4Y2ML52_ARAVE</name>
<dbReference type="Proteomes" id="UP000499080">
    <property type="component" value="Unassembled WGS sequence"/>
</dbReference>
<protein>
    <submittedName>
        <fullName evidence="1">Uncharacterized protein</fullName>
    </submittedName>
</protein>
<evidence type="ECO:0000313" key="1">
    <source>
        <dbReference type="EMBL" id="GBN27144.1"/>
    </source>
</evidence>
<sequence length="132" mass="14695">MICSHGIYITVTVNELPRLHLHLSSPKWWSWRQQSEIESGVLIAISGRGPTSPAGGTLRIQSGGNSTPLHIYAYKESENPPTYPTTFHPRTRGAAQLDKILAKKAVFCITSVNAFEDIIKVVLCIWTEILHE</sequence>
<dbReference type="AlphaFoldDB" id="A0A4Y2ML52"/>
<keyword evidence="2" id="KW-1185">Reference proteome</keyword>
<accession>A0A4Y2ML52</accession>
<organism evidence="1 2">
    <name type="scientific">Araneus ventricosus</name>
    <name type="common">Orbweaver spider</name>
    <name type="synonym">Epeira ventricosa</name>
    <dbReference type="NCBI Taxonomy" id="182803"/>
    <lineage>
        <taxon>Eukaryota</taxon>
        <taxon>Metazoa</taxon>
        <taxon>Ecdysozoa</taxon>
        <taxon>Arthropoda</taxon>
        <taxon>Chelicerata</taxon>
        <taxon>Arachnida</taxon>
        <taxon>Araneae</taxon>
        <taxon>Araneomorphae</taxon>
        <taxon>Entelegynae</taxon>
        <taxon>Araneoidea</taxon>
        <taxon>Araneidae</taxon>
        <taxon>Araneus</taxon>
    </lineage>
</organism>